<keyword evidence="3" id="KW-1185">Reference proteome</keyword>
<gene>
    <name evidence="2" type="ORF">FLL46_12575</name>
</gene>
<organism evidence="2 3">
    <name type="scientific">Aliikangiella coralliicola</name>
    <dbReference type="NCBI Taxonomy" id="2592383"/>
    <lineage>
        <taxon>Bacteria</taxon>
        <taxon>Pseudomonadati</taxon>
        <taxon>Pseudomonadota</taxon>
        <taxon>Gammaproteobacteria</taxon>
        <taxon>Oceanospirillales</taxon>
        <taxon>Pleioneaceae</taxon>
        <taxon>Aliikangiella</taxon>
    </lineage>
</organism>
<accession>A0A545UCU1</accession>
<feature type="signal peptide" evidence="1">
    <location>
        <begin position="1"/>
        <end position="23"/>
    </location>
</feature>
<feature type="chain" id="PRO_5022224502" evidence="1">
    <location>
        <begin position="24"/>
        <end position="204"/>
    </location>
</feature>
<evidence type="ECO:0000256" key="1">
    <source>
        <dbReference type="SAM" id="SignalP"/>
    </source>
</evidence>
<dbReference type="OrthoDB" id="9839905at2"/>
<proteinExistence type="predicted"/>
<keyword evidence="1" id="KW-0732">Signal</keyword>
<dbReference type="Proteomes" id="UP000315439">
    <property type="component" value="Unassembled WGS sequence"/>
</dbReference>
<name>A0A545UCU1_9GAMM</name>
<dbReference type="EMBL" id="VIKS01000008">
    <property type="protein sequence ID" value="TQV87280.1"/>
    <property type="molecule type" value="Genomic_DNA"/>
</dbReference>
<evidence type="ECO:0000313" key="2">
    <source>
        <dbReference type="EMBL" id="TQV87280.1"/>
    </source>
</evidence>
<dbReference type="AlphaFoldDB" id="A0A545UCU1"/>
<sequence length="204" mass="23308">MRVLNHIFLVALCTLFAVFNVSGQSVTDRQVVIENSENLPNYIKNEISKIAFEAGDTRIKITSKSRSVEKQVEVMLDYYILCHRKNCGVELAKKTYHPDCNRALSLFDPNQSRENNVAKIARALRADLVELGSRRTCMNHVVLPEIKNRLVAVDIAPSSINNLKKFYDAVKNNNKVVRFYYPAIKGVPPSQVFDSAFHLEFYRQ</sequence>
<protein>
    <submittedName>
        <fullName evidence="2">Uncharacterized protein</fullName>
    </submittedName>
</protein>
<evidence type="ECO:0000313" key="3">
    <source>
        <dbReference type="Proteomes" id="UP000315439"/>
    </source>
</evidence>
<comment type="caution">
    <text evidence="2">The sequence shown here is derived from an EMBL/GenBank/DDBJ whole genome shotgun (WGS) entry which is preliminary data.</text>
</comment>
<reference evidence="2 3" key="1">
    <citation type="submission" date="2019-07" db="EMBL/GenBank/DDBJ databases">
        <title>Draft genome for Aliikangiella sp. M105.</title>
        <authorList>
            <person name="Wang G."/>
        </authorList>
    </citation>
    <scope>NUCLEOTIDE SEQUENCE [LARGE SCALE GENOMIC DNA]</scope>
    <source>
        <strain evidence="2 3">M105</strain>
    </source>
</reference>
<dbReference type="RefSeq" id="WP_142893871.1">
    <property type="nucleotide sequence ID" value="NZ_ML660164.1"/>
</dbReference>